<feature type="chain" id="PRO_5034964430" evidence="1">
    <location>
        <begin position="16"/>
        <end position="974"/>
    </location>
</feature>
<dbReference type="EMBL" id="WOWK01000046">
    <property type="protein sequence ID" value="KAF0324188.1"/>
    <property type="molecule type" value="Genomic_DNA"/>
</dbReference>
<accession>A0A8H3ZLX5</accession>
<dbReference type="InterPro" id="IPR036047">
    <property type="entry name" value="F-box-like_dom_sf"/>
</dbReference>
<sequence>MKAAIPIFLSGLAAGADLASQDFRVNINDKTGAIDKITRVSRTRWGLGYADLGQDSLHRHFWNFPQVTKRDNTVEAVYTAGPLELVVSRSVDDKHQSFTESYTFTNKGAAALDLDSRGTTSLAIYTPFNDHYTNTSDCVEARSHAHVWAFGGASSWVKLNQMGGKYRNLGLVLTKGALVGYSIEGRNPVTLSNTRGVFLLHPSIPTLQPGESSTIAWTWFWHTDWDDFFEQDANRSEQFVRVETDDYTSVTRETGSISLSGASINANTKVSGQAVQCADQVCNYNFTAGRPGRTNLVVTTDNGYNSTIFLNTVPKYDDLIDSRTKFIIENQQDLTPDTPAEGAYRVFDNQANLIATWDTSTDRNPGRERVGLGILMARWLKKNPDNVEVRESLEEYYTYVSTKLQEENGFVRDRPIGMDGSKKRLYNWPWVLQFHITVAALDLNLTGTVAEKTPLERFMLTLENFYAEGGGELYAIGLPILESLRALEKHGNEEWLQRAKELFLAHGENIATRGLDYPSFEVNFEQSIVAPAAVMLLELWRYTNTTSKQPDYRLHDVAIRHWDGYWFGKDRMWGDTFPHYWSTLNGIALHHYGKDLKNDTEGQAAEALRTAGGIIRNNLALFEANGRASCAYIYPTSVNGRAGNYKDPYANDQDWVLAHLLQIEEDDAFDEGPVNTDFSSARLGFQASKLQYRDRRLDKSCQLRMTLKRVTSICQLPQHNLRIPVKMIYLSYELLDAILTYLPTRKKWLLRRTCKAFNDVLLQQLFKMLRKLQRACKTLPGNVKFLPHEMEHFYNFLLQAGLYEGLPRVTESHRYEWGDKYQYPHEPYDHLPFTLTQASKMHNSLYASVCGLMMLYLYDMHREEGVMGVCGTWAVYCSYCNSRRSAVRDCPDGFRGCGAMMSLNRNMARCAYWYTGRMFRSVRMWEYQSYLEEAFGVYEAIEDIERRCEHFNTVRRREYREASIAGVWRPPRWP</sequence>
<keyword evidence="2" id="KW-0378">Hydrolase</keyword>
<protein>
    <submittedName>
        <fullName evidence="2">Six-hairpin glycosidase</fullName>
    </submittedName>
</protein>
<keyword evidence="1" id="KW-0732">Signal</keyword>
<evidence type="ECO:0000313" key="2">
    <source>
        <dbReference type="EMBL" id="KAF0324188.1"/>
    </source>
</evidence>
<evidence type="ECO:0000256" key="1">
    <source>
        <dbReference type="SAM" id="SignalP"/>
    </source>
</evidence>
<gene>
    <name evidence="2" type="ORF">GQ607_008618</name>
</gene>
<dbReference type="SUPFAM" id="SSF81383">
    <property type="entry name" value="F-box domain"/>
    <property type="match status" value="1"/>
</dbReference>
<comment type="caution">
    <text evidence="2">The sequence shown here is derived from an EMBL/GenBank/DDBJ whole genome shotgun (WGS) entry which is preliminary data.</text>
</comment>
<feature type="signal peptide" evidence="1">
    <location>
        <begin position="1"/>
        <end position="15"/>
    </location>
</feature>
<proteinExistence type="predicted"/>
<keyword evidence="2" id="KW-0326">Glycosidase</keyword>
<evidence type="ECO:0000313" key="3">
    <source>
        <dbReference type="Proteomes" id="UP000434172"/>
    </source>
</evidence>
<dbReference type="GO" id="GO:0016798">
    <property type="term" value="F:hydrolase activity, acting on glycosyl bonds"/>
    <property type="evidence" value="ECO:0007669"/>
    <property type="project" value="UniProtKB-KW"/>
</dbReference>
<dbReference type="AlphaFoldDB" id="A0A8H3ZLX5"/>
<name>A0A8H3ZLX5_9PEZI</name>
<dbReference type="Proteomes" id="UP000434172">
    <property type="component" value="Unassembled WGS sequence"/>
</dbReference>
<organism evidence="2 3">
    <name type="scientific">Colletotrichum asianum</name>
    <dbReference type="NCBI Taxonomy" id="702518"/>
    <lineage>
        <taxon>Eukaryota</taxon>
        <taxon>Fungi</taxon>
        <taxon>Dikarya</taxon>
        <taxon>Ascomycota</taxon>
        <taxon>Pezizomycotina</taxon>
        <taxon>Sordariomycetes</taxon>
        <taxon>Hypocreomycetidae</taxon>
        <taxon>Glomerellales</taxon>
        <taxon>Glomerellaceae</taxon>
        <taxon>Colletotrichum</taxon>
        <taxon>Colletotrichum gloeosporioides species complex</taxon>
    </lineage>
</organism>
<keyword evidence="3" id="KW-1185">Reference proteome</keyword>
<reference evidence="2 3" key="1">
    <citation type="submission" date="2019-12" db="EMBL/GenBank/DDBJ databases">
        <title>A genome sequence resource for the geographically widespread anthracnose pathogen Colletotrichum asianum.</title>
        <authorList>
            <person name="Meng Y."/>
        </authorList>
    </citation>
    <scope>NUCLEOTIDE SEQUENCE [LARGE SCALE GENOMIC DNA]</scope>
    <source>
        <strain evidence="2 3">ICMP 18580</strain>
    </source>
</reference>
<dbReference type="OrthoDB" id="4423297at2759"/>